<protein>
    <submittedName>
        <fullName evidence="3">Sigma factor sigB regulation protein rsbQ</fullName>
    </submittedName>
</protein>
<evidence type="ECO:0000313" key="4">
    <source>
        <dbReference type="Proteomes" id="UP000070107"/>
    </source>
</evidence>
<dbReference type="STRING" id="1494590.ATN84_22910"/>
<keyword evidence="4" id="KW-1185">Reference proteome</keyword>
<evidence type="ECO:0000259" key="2">
    <source>
        <dbReference type="Pfam" id="PF12697"/>
    </source>
</evidence>
<dbReference type="AlphaFoldDB" id="A0A135HNJ6"/>
<dbReference type="PANTHER" id="PTHR43039">
    <property type="entry name" value="ESTERASE-RELATED"/>
    <property type="match status" value="1"/>
</dbReference>
<dbReference type="Gene3D" id="3.40.50.1820">
    <property type="entry name" value="alpha/beta hydrolase"/>
    <property type="match status" value="1"/>
</dbReference>
<gene>
    <name evidence="3" type="ORF">ATN84_22910</name>
</gene>
<feature type="domain" description="AB hydrolase-1" evidence="2">
    <location>
        <begin position="19"/>
        <end position="254"/>
    </location>
</feature>
<reference evidence="3 4" key="1">
    <citation type="submission" date="2015-11" db="EMBL/GenBank/DDBJ databases">
        <title>Draft genome sequence of Paramesorhizobium deserti A-3-E, a strain highly resistant to diverse beta-lactam antibiotics.</title>
        <authorList>
            <person name="Lv R."/>
            <person name="Yang X."/>
            <person name="Fang N."/>
            <person name="Guo J."/>
            <person name="Luo X."/>
            <person name="Peng F."/>
            <person name="Yang R."/>
            <person name="Cui Y."/>
            <person name="Fang C."/>
            <person name="Song Y."/>
        </authorList>
    </citation>
    <scope>NUCLEOTIDE SEQUENCE [LARGE SCALE GENOMIC DNA]</scope>
    <source>
        <strain evidence="3 4">A-3-E</strain>
    </source>
</reference>
<dbReference type="Pfam" id="PF12697">
    <property type="entry name" value="Abhydrolase_6"/>
    <property type="match status" value="1"/>
</dbReference>
<dbReference type="Proteomes" id="UP000070107">
    <property type="component" value="Unassembled WGS sequence"/>
</dbReference>
<sequence>MNVLRRNNVRVVGSGGRAMVFAHGFGCDQNMWRFVWPAFAEEYRIVLFDHVGCGGSDLRAYDIGKYASLEGYADDVIAICRELDLTHSIFVGHSVSAMIGAIASIQVPELFDELIMIGPSPRYIDDDDYTGGFSEAQVHELLEFLDDNHMGWSQAMAPVIMGNPDRPELGQELANSFCMTDPEIAKRFARVTFLSDNRADLDRVTARALVLQCHEDVIAPPAVGAYVHQRVSNSAFVLLNATGHCPNLSAPEETILAMKIFLAGERSAAQNVGP</sequence>
<dbReference type="EMBL" id="LNTU01000041">
    <property type="protein sequence ID" value="KXF74740.1"/>
    <property type="molecule type" value="Genomic_DNA"/>
</dbReference>
<evidence type="ECO:0000313" key="3">
    <source>
        <dbReference type="EMBL" id="KXF74740.1"/>
    </source>
</evidence>
<dbReference type="InterPro" id="IPR000073">
    <property type="entry name" value="AB_hydrolase_1"/>
</dbReference>
<dbReference type="RefSeq" id="WP_068885311.1">
    <property type="nucleotide sequence ID" value="NZ_LNTU01000041.1"/>
</dbReference>
<dbReference type="InterPro" id="IPR029058">
    <property type="entry name" value="AB_hydrolase_fold"/>
</dbReference>
<dbReference type="SUPFAM" id="SSF53474">
    <property type="entry name" value="alpha/beta-Hydrolases"/>
    <property type="match status" value="1"/>
</dbReference>
<dbReference type="OrthoDB" id="8680283at2"/>
<evidence type="ECO:0000256" key="1">
    <source>
        <dbReference type="ARBA" id="ARBA00008645"/>
    </source>
</evidence>
<comment type="caution">
    <text evidence="3">The sequence shown here is derived from an EMBL/GenBank/DDBJ whole genome shotgun (WGS) entry which is preliminary data.</text>
</comment>
<organism evidence="3 4">
    <name type="scientific">Paramesorhizobium deserti</name>
    <dbReference type="NCBI Taxonomy" id="1494590"/>
    <lineage>
        <taxon>Bacteria</taxon>
        <taxon>Pseudomonadati</taxon>
        <taxon>Pseudomonadota</taxon>
        <taxon>Alphaproteobacteria</taxon>
        <taxon>Hyphomicrobiales</taxon>
        <taxon>Phyllobacteriaceae</taxon>
        <taxon>Paramesorhizobium</taxon>
    </lineage>
</organism>
<comment type="similarity">
    <text evidence="1">Belongs to the AB hydrolase superfamily.</text>
</comment>
<proteinExistence type="inferred from homology"/>
<accession>A0A135HNJ6</accession>
<name>A0A135HNJ6_9HYPH</name>